<evidence type="ECO:0000313" key="2">
    <source>
        <dbReference type="Proteomes" id="UP000034048"/>
    </source>
</evidence>
<proteinExistence type="predicted"/>
<comment type="caution">
    <text evidence="1">The sequence shown here is derived from an EMBL/GenBank/DDBJ whole genome shotgun (WGS) entry which is preliminary data.</text>
</comment>
<dbReference type="Proteomes" id="UP000034048">
    <property type="component" value="Unassembled WGS sequence"/>
</dbReference>
<dbReference type="AlphaFoldDB" id="A0A0G0QPU6"/>
<name>A0A0G0QPU6_9BACT</name>
<organism evidence="1 2">
    <name type="scientific">Candidatus Falkowbacteria bacterium GW2011_GWA2_39_24</name>
    <dbReference type="NCBI Taxonomy" id="1618634"/>
    <lineage>
        <taxon>Bacteria</taxon>
        <taxon>Candidatus Falkowiibacteriota</taxon>
    </lineage>
</organism>
<sequence>MKYLLVTLEYPPFFGGIAHYYGHLVKNFPGTITVLDNSQGQLVSEHLLWKWWPAIRSIWRAVQEEKINYILVGHILPRF</sequence>
<protein>
    <submittedName>
        <fullName evidence="1">Uncharacterized protein</fullName>
    </submittedName>
</protein>
<accession>A0A0G0QPU6</accession>
<reference evidence="1 2" key="1">
    <citation type="journal article" date="2015" name="Nature">
        <title>rRNA introns, odd ribosomes, and small enigmatic genomes across a large radiation of phyla.</title>
        <authorList>
            <person name="Brown C.T."/>
            <person name="Hug L.A."/>
            <person name="Thomas B.C."/>
            <person name="Sharon I."/>
            <person name="Castelle C.J."/>
            <person name="Singh A."/>
            <person name="Wilkins M.J."/>
            <person name="Williams K.H."/>
            <person name="Banfield J.F."/>
        </authorList>
    </citation>
    <scope>NUCLEOTIDE SEQUENCE [LARGE SCALE GENOMIC DNA]</scope>
</reference>
<gene>
    <name evidence="1" type="ORF">UT42_C0055G0004</name>
</gene>
<dbReference type="EMBL" id="LBWS01000055">
    <property type="protein sequence ID" value="KKR12435.1"/>
    <property type="molecule type" value="Genomic_DNA"/>
</dbReference>
<evidence type="ECO:0000313" key="1">
    <source>
        <dbReference type="EMBL" id="KKR12435.1"/>
    </source>
</evidence>
<dbReference type="Gene3D" id="3.40.50.2000">
    <property type="entry name" value="Glycogen Phosphorylase B"/>
    <property type="match status" value="1"/>
</dbReference>